<sequence>MLATGRKQPFGSGYLDDSGRQRKMNPEIAANREKISKISAAFTKPLLKSTPYKNVRIFTVGVLTMSGGRVYKPDH</sequence>
<proteinExistence type="predicted"/>
<dbReference type="AlphaFoldDB" id="A0A6P1C8F5"/>
<evidence type="ECO:0000313" key="4">
    <source>
        <dbReference type="Proteomes" id="UP000471190"/>
    </source>
</evidence>
<comment type="caution">
    <text evidence="3">The sequence shown here is derived from an EMBL/GenBank/DDBJ whole genome shotgun (WGS) entry which is preliminary data.</text>
</comment>
<accession>A0A6P1C8F5</accession>
<reference evidence="3 4" key="1">
    <citation type="submission" date="2020-02" db="EMBL/GenBank/DDBJ databases">
        <title>Draft genome sequence of Rhizobium tropici.</title>
        <authorList>
            <person name="Khayi S."/>
            <person name="Jemo M."/>
        </authorList>
    </citation>
    <scope>NUCLEOTIDE SEQUENCE [LARGE SCALE GENOMIC DNA]</scope>
    <source>
        <strain evidence="3 4">A12</strain>
    </source>
</reference>
<dbReference type="Proteomes" id="UP000471190">
    <property type="component" value="Unassembled WGS sequence"/>
</dbReference>
<dbReference type="Proteomes" id="UP000526625">
    <property type="component" value="Unassembled WGS sequence"/>
</dbReference>
<dbReference type="EMBL" id="JAADZA010000018">
    <property type="protein sequence ID" value="NEV12676.1"/>
    <property type="molecule type" value="Genomic_DNA"/>
</dbReference>
<evidence type="ECO:0000313" key="2">
    <source>
        <dbReference type="EMBL" id="MBB6494536.1"/>
    </source>
</evidence>
<protein>
    <submittedName>
        <fullName evidence="3">Uncharacterized protein</fullName>
    </submittedName>
</protein>
<feature type="region of interest" description="Disordered" evidence="1">
    <location>
        <begin position="1"/>
        <end position="28"/>
    </location>
</feature>
<keyword evidence="5" id="KW-1185">Reference proteome</keyword>
<evidence type="ECO:0000313" key="3">
    <source>
        <dbReference type="EMBL" id="NEV12676.1"/>
    </source>
</evidence>
<evidence type="ECO:0000256" key="1">
    <source>
        <dbReference type="SAM" id="MobiDB-lite"/>
    </source>
</evidence>
<dbReference type="RefSeq" id="WP_135488246.1">
    <property type="nucleotide sequence ID" value="NZ_JAADZA010000018.1"/>
</dbReference>
<dbReference type="EMBL" id="JACHBF010000018">
    <property type="protein sequence ID" value="MBB6494536.1"/>
    <property type="molecule type" value="Genomic_DNA"/>
</dbReference>
<evidence type="ECO:0000313" key="5">
    <source>
        <dbReference type="Proteomes" id="UP000526625"/>
    </source>
</evidence>
<reference evidence="2 5" key="2">
    <citation type="submission" date="2020-08" db="EMBL/GenBank/DDBJ databases">
        <title>Genomic Encyclopedia of Type Strains, Phase IV (KMG-V): Genome sequencing to study the core and pangenomes of soil and plant-associated prokaryotes.</title>
        <authorList>
            <person name="Whitman W."/>
        </authorList>
    </citation>
    <scope>NUCLEOTIDE SEQUENCE [LARGE SCALE GENOMIC DNA]</scope>
    <source>
        <strain evidence="2 5">SEMIA 4059</strain>
    </source>
</reference>
<gene>
    <name evidence="2" type="ORF">GGD45_004980</name>
    <name evidence="3" type="ORF">GXW80_16910</name>
</gene>
<organism evidence="3 4">
    <name type="scientific">Rhizobium tropici</name>
    <dbReference type="NCBI Taxonomy" id="398"/>
    <lineage>
        <taxon>Bacteria</taxon>
        <taxon>Pseudomonadati</taxon>
        <taxon>Pseudomonadota</taxon>
        <taxon>Alphaproteobacteria</taxon>
        <taxon>Hyphomicrobiales</taxon>
        <taxon>Rhizobiaceae</taxon>
        <taxon>Rhizobium/Agrobacterium group</taxon>
        <taxon>Rhizobium</taxon>
    </lineage>
</organism>
<name>A0A6P1C8F5_RHITR</name>